<protein>
    <submittedName>
        <fullName evidence="1">Uncharacterized protein</fullName>
    </submittedName>
</protein>
<keyword evidence="2" id="KW-1185">Reference proteome</keyword>
<proteinExistence type="predicted"/>
<organism evidence="1 2">
    <name type="scientific">Megamonas hypermegale</name>
    <dbReference type="NCBI Taxonomy" id="158847"/>
    <lineage>
        <taxon>Bacteria</taxon>
        <taxon>Bacillati</taxon>
        <taxon>Bacillota</taxon>
        <taxon>Negativicutes</taxon>
        <taxon>Selenomonadales</taxon>
        <taxon>Selenomonadaceae</taxon>
        <taxon>Megamonas</taxon>
    </lineage>
</organism>
<name>A0A239U4G3_9FIRM</name>
<dbReference type="AlphaFoldDB" id="A0A239U4G3"/>
<evidence type="ECO:0000313" key="1">
    <source>
        <dbReference type="EMBL" id="SNV03984.1"/>
    </source>
</evidence>
<gene>
    <name evidence="1" type="ORF">SAMEA4364220_01907</name>
</gene>
<sequence>MGNKSHYVAISFFLEQIKIKLTMCYYIDRK</sequence>
<reference evidence="1 2" key="1">
    <citation type="submission" date="2017-06" db="EMBL/GenBank/DDBJ databases">
        <authorList>
            <consortium name="Pathogen Informatics"/>
        </authorList>
    </citation>
    <scope>NUCLEOTIDE SEQUENCE [LARGE SCALE GENOMIC DNA]</scope>
    <source>
        <strain evidence="1 2">NCTC10570</strain>
    </source>
</reference>
<evidence type="ECO:0000313" key="2">
    <source>
        <dbReference type="Proteomes" id="UP000215383"/>
    </source>
</evidence>
<dbReference type="EMBL" id="LT906446">
    <property type="protein sequence ID" value="SNV03984.1"/>
    <property type="molecule type" value="Genomic_DNA"/>
</dbReference>
<dbReference type="Proteomes" id="UP000215383">
    <property type="component" value="Chromosome 1"/>
</dbReference>
<accession>A0A239U4G3</accession>